<dbReference type="InterPro" id="IPR007268">
    <property type="entry name" value="Rad9/Ddc1"/>
</dbReference>
<feature type="region of interest" description="Disordered" evidence="12">
    <location>
        <begin position="332"/>
        <end position="388"/>
    </location>
</feature>
<dbReference type="FunFam" id="3.70.10.10:FF:000005">
    <property type="entry name" value="Cell cycle checkpoint control protein"/>
    <property type="match status" value="1"/>
</dbReference>
<evidence type="ECO:0000256" key="11">
    <source>
        <dbReference type="PIRNR" id="PIRNR009303"/>
    </source>
</evidence>
<dbReference type="SUPFAM" id="SSF55979">
    <property type="entry name" value="DNA clamp"/>
    <property type="match status" value="1"/>
</dbReference>
<evidence type="ECO:0000256" key="8">
    <source>
        <dbReference type="ARBA" id="ARBA00022839"/>
    </source>
</evidence>
<dbReference type="PANTHER" id="PTHR15237">
    <property type="entry name" value="DNA REPAIR PROTEIN RAD9"/>
    <property type="match status" value="1"/>
</dbReference>
<proteinExistence type="inferred from homology"/>
<comment type="caution">
    <text evidence="13">The sequence shown here is derived from an EMBL/GenBank/DDBJ whole genome shotgun (WGS) entry which is preliminary data.</text>
</comment>
<evidence type="ECO:0000256" key="6">
    <source>
        <dbReference type="ARBA" id="ARBA00022763"/>
    </source>
</evidence>
<evidence type="ECO:0000256" key="5">
    <source>
        <dbReference type="ARBA" id="ARBA00022722"/>
    </source>
</evidence>
<dbReference type="GO" id="GO:0006281">
    <property type="term" value="P:DNA repair"/>
    <property type="evidence" value="ECO:0007669"/>
    <property type="project" value="UniProtKB-UniRule"/>
</dbReference>
<evidence type="ECO:0000256" key="1">
    <source>
        <dbReference type="ARBA" id="ARBA00000493"/>
    </source>
</evidence>
<dbReference type="CDD" id="cd00577">
    <property type="entry name" value="PCNA"/>
    <property type="match status" value="1"/>
</dbReference>
<dbReference type="GO" id="GO:0031573">
    <property type="term" value="P:mitotic intra-S DNA damage checkpoint signaling"/>
    <property type="evidence" value="ECO:0007669"/>
    <property type="project" value="TreeGrafter"/>
</dbReference>
<evidence type="ECO:0000256" key="10">
    <source>
        <dbReference type="ARBA" id="ARBA00059283"/>
    </source>
</evidence>
<accession>A0AA40HQR0</accession>
<comment type="subcellular location">
    <subcellularLocation>
        <location evidence="2">Nucleus</location>
    </subcellularLocation>
</comment>
<evidence type="ECO:0000256" key="3">
    <source>
        <dbReference type="ARBA" id="ARBA00008494"/>
    </source>
</evidence>
<reference evidence="13" key="1">
    <citation type="submission" date="2023-06" db="EMBL/GenBank/DDBJ databases">
        <title>Reference genome for the Northern bat (Eptesicus nilssonii), a most northern bat species.</title>
        <authorList>
            <person name="Laine V.N."/>
            <person name="Pulliainen A.T."/>
            <person name="Lilley T.M."/>
        </authorList>
    </citation>
    <scope>NUCLEOTIDE SEQUENCE</scope>
    <source>
        <strain evidence="13">BLF_Eptnil</strain>
        <tissue evidence="13">Kidney</tissue>
    </source>
</reference>
<dbReference type="GO" id="GO:0030896">
    <property type="term" value="C:checkpoint clamp complex"/>
    <property type="evidence" value="ECO:0007669"/>
    <property type="project" value="UniProtKB-UniRule"/>
</dbReference>
<dbReference type="PIRSF" id="PIRSF009303">
    <property type="entry name" value="Cell_cycle_RAD9"/>
    <property type="match status" value="1"/>
</dbReference>
<keyword evidence="9" id="KW-0539">Nucleus</keyword>
<dbReference type="GO" id="GO:0071479">
    <property type="term" value="P:cellular response to ionizing radiation"/>
    <property type="evidence" value="ECO:0007669"/>
    <property type="project" value="TreeGrafter"/>
</dbReference>
<dbReference type="GO" id="GO:0000076">
    <property type="term" value="P:DNA replication checkpoint signaling"/>
    <property type="evidence" value="ECO:0007669"/>
    <property type="project" value="TreeGrafter"/>
</dbReference>
<dbReference type="Pfam" id="PF04139">
    <property type="entry name" value="Rad9"/>
    <property type="match status" value="1"/>
</dbReference>
<dbReference type="InterPro" id="IPR046938">
    <property type="entry name" value="DNA_clamp_sf"/>
</dbReference>
<dbReference type="PANTHER" id="PTHR15237:SF1">
    <property type="entry name" value="CELL CYCLE CHECKPOINT CONTROL PROTEIN RAD9A"/>
    <property type="match status" value="1"/>
</dbReference>
<keyword evidence="6" id="KW-0227">DNA damage</keyword>
<keyword evidence="14" id="KW-1185">Reference proteome</keyword>
<keyword evidence="5" id="KW-0540">Nuclease</keyword>
<sequence>MKCLVTGGNVKVLGKAVHSLSRIGEELYLEPLEDGLSLRTVNSSRSAYACFLFAPLFFQLYQAASPGQDPLHCKILMKSFLSVFRSLVMLEKTVEKCCISVNGRSSRLVVQLHCKYGVRKTHNLSFQDCESLQAVFDPASCPHLLRAPAKVLGEAVLPFPPALAEVTLGIGHGRRVILRSYQEEEADSTIKAMVTEISIGQEDFQQLQAEEGVAITFCLKEFRGLLSFAESANLSLSIHFDAPGRPAIFAIKDSLLDGHFVLATLSEPTPNSQDLHFPEPCRPAPQRQAHRSLGPHALQLLSLGKHPQLDDFASDDIDSYMIAMETTVGSESSRTLPSISLSPGLQCPCNSEEEDEAEAEAEQSTVPGTPPPKKVGAGSEAEDGMPGGSSLHNSLGFLFFQFRSLFFGSILAPAHSPLGPSPVLAEDSEGEG</sequence>
<organism evidence="13 14">
    <name type="scientific">Cnephaeus nilssonii</name>
    <name type="common">Northern bat</name>
    <name type="synonym">Eptesicus nilssonii</name>
    <dbReference type="NCBI Taxonomy" id="3371016"/>
    <lineage>
        <taxon>Eukaryota</taxon>
        <taxon>Metazoa</taxon>
        <taxon>Chordata</taxon>
        <taxon>Craniata</taxon>
        <taxon>Vertebrata</taxon>
        <taxon>Euteleostomi</taxon>
        <taxon>Mammalia</taxon>
        <taxon>Eutheria</taxon>
        <taxon>Laurasiatheria</taxon>
        <taxon>Chiroptera</taxon>
        <taxon>Yangochiroptera</taxon>
        <taxon>Vespertilionidae</taxon>
        <taxon>Cnephaeus</taxon>
    </lineage>
</organism>
<protein>
    <recommendedName>
        <fullName evidence="11">Cell cycle checkpoint control protein</fullName>
    </recommendedName>
</protein>
<dbReference type="InterPro" id="IPR026584">
    <property type="entry name" value="Rad9"/>
</dbReference>
<dbReference type="Gene3D" id="3.70.10.10">
    <property type="match status" value="1"/>
</dbReference>
<evidence type="ECO:0000313" key="14">
    <source>
        <dbReference type="Proteomes" id="UP001177744"/>
    </source>
</evidence>
<evidence type="ECO:0000256" key="7">
    <source>
        <dbReference type="ARBA" id="ARBA00022801"/>
    </source>
</evidence>
<name>A0AA40HQR0_CNENI</name>
<dbReference type="AlphaFoldDB" id="A0AA40HQR0"/>
<dbReference type="Proteomes" id="UP001177744">
    <property type="component" value="Unassembled WGS sequence"/>
</dbReference>
<evidence type="ECO:0000256" key="9">
    <source>
        <dbReference type="ARBA" id="ARBA00023242"/>
    </source>
</evidence>
<keyword evidence="7" id="KW-0378">Hydrolase</keyword>
<evidence type="ECO:0000256" key="4">
    <source>
        <dbReference type="ARBA" id="ARBA00022553"/>
    </source>
</evidence>
<gene>
    <name evidence="13" type="ORF">QTO34_003406</name>
</gene>
<comment type="function">
    <text evidence="10">Component of the 9-1-1 cell-cycle checkpoint response complex that plays a major role in DNA repair. The 9-1-1 complex is recruited to DNA lesion upon damage by the RAD17-replication factor C (RFC) clamp loader complex. Acts then as a sliding clamp platform on DNA for several proteins involved in long-patch base excision repair (LP-BER). The 9-1-1 complex stimulates DNA polymerase beta (POLB) activity by increasing its affinity for the 3'-OH end of the primer-template and stabilizes POLB to those sites where LP-BER proceeds; endonuclease FEN1 cleavage activity on substrates with double, nick, or gap flaps of distinct sequences and lengths; and DNA ligase I (LIG1) on long-patch base excision repair substrates. The 9-1-1 complex is necessary for the recruitment of RHNO1 to sites of double-stranded breaks (DSB) occurring during the S phase. RAD9A possesses 3'-&gt;5' double stranded DNA exonuclease activity.</text>
</comment>
<evidence type="ECO:0000256" key="12">
    <source>
        <dbReference type="SAM" id="MobiDB-lite"/>
    </source>
</evidence>
<evidence type="ECO:0000313" key="13">
    <source>
        <dbReference type="EMBL" id="KAK1335614.1"/>
    </source>
</evidence>
<evidence type="ECO:0000256" key="2">
    <source>
        <dbReference type="ARBA" id="ARBA00004123"/>
    </source>
</evidence>
<feature type="compositionally biased region" description="Acidic residues" evidence="12">
    <location>
        <begin position="351"/>
        <end position="361"/>
    </location>
</feature>
<dbReference type="GO" id="GO:0008311">
    <property type="term" value="F:double-stranded DNA 3'-5' DNA exonuclease activity"/>
    <property type="evidence" value="ECO:0007669"/>
    <property type="project" value="UniProtKB-EC"/>
</dbReference>
<keyword evidence="8" id="KW-0269">Exonuclease</keyword>
<comment type="catalytic activity">
    <reaction evidence="1">
        <text>Exonucleolytic cleavage in the 3'- to 5'-direction to yield nucleoside 5'-phosphates.</text>
        <dbReference type="EC" id="3.1.11.2"/>
    </reaction>
</comment>
<keyword evidence="4" id="KW-0597">Phosphoprotein</keyword>
<dbReference type="EMBL" id="JAULJE010000013">
    <property type="protein sequence ID" value="KAK1335614.1"/>
    <property type="molecule type" value="Genomic_DNA"/>
</dbReference>
<comment type="similarity">
    <text evidence="3 11">Belongs to the rad9 family.</text>
</comment>
<feature type="compositionally biased region" description="Polar residues" evidence="12">
    <location>
        <begin position="332"/>
        <end position="343"/>
    </location>
</feature>